<dbReference type="Pfam" id="PF13527">
    <property type="entry name" value="Acetyltransf_9"/>
    <property type="match status" value="1"/>
</dbReference>
<dbReference type="HOGENOM" id="CLU_050659_0_0_11"/>
<dbReference type="KEGG" id="sxi:SXIM_30810"/>
<keyword evidence="2 3" id="KW-0012">Acyltransferase</keyword>
<dbReference type="InterPro" id="IPR016181">
    <property type="entry name" value="Acyl_CoA_acyltransferase"/>
</dbReference>
<reference evidence="6" key="1">
    <citation type="submission" date="2019-08" db="EMBL/GenBank/DDBJ databases">
        <title>Complete genome sequence of a mangrove-derived Streptomyces xiamenensis.</title>
        <authorList>
            <person name="Xu J."/>
        </authorList>
    </citation>
    <scope>NUCLEOTIDE SEQUENCE</scope>
    <source>
        <strain evidence="6">318</strain>
    </source>
</reference>
<dbReference type="Pfam" id="PF17668">
    <property type="entry name" value="Acetyltransf_17"/>
    <property type="match status" value="1"/>
</dbReference>
<proteinExistence type="inferred from homology"/>
<accession>A0A0F7FWS6</accession>
<dbReference type="Pfam" id="PF13530">
    <property type="entry name" value="SCP2_2"/>
    <property type="match status" value="1"/>
</dbReference>
<evidence type="ECO:0000313" key="6">
    <source>
        <dbReference type="EMBL" id="AKG44465.1"/>
    </source>
</evidence>
<dbReference type="Gene3D" id="3.40.630.30">
    <property type="match status" value="2"/>
</dbReference>
<feature type="binding site" evidence="3">
    <location>
        <begin position="93"/>
        <end position="98"/>
    </location>
    <ligand>
        <name>acetyl-CoA</name>
        <dbReference type="ChEBI" id="CHEBI:57288"/>
    </ligand>
</feature>
<dbReference type="Gene3D" id="3.30.1050.10">
    <property type="entry name" value="SCP2 sterol-binding domain"/>
    <property type="match status" value="1"/>
</dbReference>
<protein>
    <submittedName>
        <fullName evidence="6">UPFUPF0256-like protein</fullName>
    </submittedName>
</protein>
<comment type="similarity">
    <text evidence="3">Belongs to the acetyltransferase Eis family.</text>
</comment>
<dbReference type="Proteomes" id="UP000034034">
    <property type="component" value="Chromosome"/>
</dbReference>
<keyword evidence="7" id="KW-1185">Reference proteome</keyword>
<evidence type="ECO:0000256" key="3">
    <source>
        <dbReference type="HAMAP-Rule" id="MF_01812"/>
    </source>
</evidence>
<feature type="domain" description="Eis-like acetyltransferase" evidence="5">
    <location>
        <begin position="187"/>
        <end position="296"/>
    </location>
</feature>
<name>A0A0F7FWS6_9ACTN</name>
<dbReference type="EMBL" id="CP009922">
    <property type="protein sequence ID" value="AKG44465.1"/>
    <property type="molecule type" value="Genomic_DNA"/>
</dbReference>
<dbReference type="GO" id="GO:0034069">
    <property type="term" value="F:aminoglycoside N-acetyltransferase activity"/>
    <property type="evidence" value="ECO:0007669"/>
    <property type="project" value="TreeGrafter"/>
</dbReference>
<comment type="subunit">
    <text evidence="3">Homohexamer; trimer of dimers.</text>
</comment>
<dbReference type="InterPro" id="IPR041380">
    <property type="entry name" value="Acetyltransf_17"/>
</dbReference>
<evidence type="ECO:0000259" key="5">
    <source>
        <dbReference type="Pfam" id="PF17668"/>
    </source>
</evidence>
<dbReference type="AlphaFoldDB" id="A0A0F7FWS6"/>
<comment type="caution">
    <text evidence="3">Lacks conserved residue(s) required for the propagation of feature annotation.</text>
</comment>
<dbReference type="PANTHER" id="PTHR37817:SF1">
    <property type="entry name" value="N-ACETYLTRANSFERASE EIS"/>
    <property type="match status" value="1"/>
</dbReference>
<dbReference type="PANTHER" id="PTHR37817">
    <property type="entry name" value="N-ACETYLTRANSFERASE EIS"/>
    <property type="match status" value="1"/>
</dbReference>
<evidence type="ECO:0000313" key="7">
    <source>
        <dbReference type="Proteomes" id="UP000034034"/>
    </source>
</evidence>
<dbReference type="InterPro" id="IPR025559">
    <property type="entry name" value="Eis_dom"/>
</dbReference>
<dbReference type="InterPro" id="IPR036527">
    <property type="entry name" value="SCP2_sterol-bd_dom_sf"/>
</dbReference>
<feature type="active site" description="Proton donor" evidence="3">
    <location>
        <position position="126"/>
    </location>
</feature>
<organism evidence="6 7">
    <name type="scientific">Streptomyces xiamenensis</name>
    <dbReference type="NCBI Taxonomy" id="408015"/>
    <lineage>
        <taxon>Bacteria</taxon>
        <taxon>Bacillati</taxon>
        <taxon>Actinomycetota</taxon>
        <taxon>Actinomycetes</taxon>
        <taxon>Kitasatosporales</taxon>
        <taxon>Streptomycetaceae</taxon>
        <taxon>Streptomyces</taxon>
    </lineage>
</organism>
<dbReference type="InterPro" id="IPR051554">
    <property type="entry name" value="Acetyltransferase_Eis"/>
</dbReference>
<feature type="domain" description="Enhanced intracellular survival protein" evidence="4">
    <location>
        <begin position="312"/>
        <end position="412"/>
    </location>
</feature>
<evidence type="ECO:0000259" key="4">
    <source>
        <dbReference type="Pfam" id="PF13530"/>
    </source>
</evidence>
<keyword evidence="1 3" id="KW-0808">Transferase</keyword>
<feature type="binding site" evidence="3">
    <location>
        <begin position="85"/>
        <end position="87"/>
    </location>
    <ligand>
        <name>acetyl-CoA</name>
        <dbReference type="ChEBI" id="CHEBI:57288"/>
    </ligand>
</feature>
<dbReference type="STRING" id="408015.SXIM_30810"/>
<evidence type="ECO:0000256" key="1">
    <source>
        <dbReference type="ARBA" id="ARBA00022679"/>
    </source>
</evidence>
<evidence type="ECO:0000256" key="2">
    <source>
        <dbReference type="ARBA" id="ARBA00023315"/>
    </source>
</evidence>
<dbReference type="NCBIfam" id="NF002367">
    <property type="entry name" value="PRK01346.1-4"/>
    <property type="match status" value="1"/>
</dbReference>
<dbReference type="HAMAP" id="MF_01812">
    <property type="entry name" value="Eis"/>
    <property type="match status" value="1"/>
</dbReference>
<dbReference type="InterPro" id="IPR022902">
    <property type="entry name" value="NAcTrfase_Eis"/>
</dbReference>
<dbReference type="PATRIC" id="fig|408015.6.peg.3121"/>
<dbReference type="RefSeq" id="WP_046724400.1">
    <property type="nucleotide sequence ID" value="NZ_CP009922.3"/>
</dbReference>
<dbReference type="SUPFAM" id="SSF55718">
    <property type="entry name" value="SCP-like"/>
    <property type="match status" value="1"/>
</dbReference>
<dbReference type="SUPFAM" id="SSF55729">
    <property type="entry name" value="Acyl-CoA N-acyltransferases (Nat)"/>
    <property type="match status" value="1"/>
</dbReference>
<sequence>MALNTRFVTGSDADIDAWNRAVLLGFQDPFPLTEDELRLRREKLQYDRARGVFEGDRCVATFTSFDQQLTVPGGALVDVNAVSAVSVTATHRRQGLLSQLMGADLAEAKERGALAATLIAAEYRIYGRFGYGPAASLADFTVKGLRSGLGSRWSAPEDGGSVAYIDGAEVRKIGPELHERFRRGQVGAIDRKPLWWEKFTGEVRFGHQTWEEPFYVLYRDGAGVPQGLVKYTTDKKWDGELPDNTLTVQELIATTTAAQRALWSFLVSIDWVTTLRGPNRGPDDLLPLLLPDARAAVLNGISDFLWLRPLDVPALLASRSYATTGDLVLEVHDPMGLAGGRFALSGSPEGAECAPTSRGADLTMGVGALGSLYLGETTATRLAGAGLLTEETPGAVSRANALLTTGARPWCPDGF</sequence>
<dbReference type="GO" id="GO:0030649">
    <property type="term" value="P:aminoglycoside antibiotic catabolic process"/>
    <property type="evidence" value="ECO:0007669"/>
    <property type="project" value="TreeGrafter"/>
</dbReference>
<gene>
    <name evidence="6" type="ORF">SXIM_30810</name>
</gene>
<feature type="active site" description="Proton acceptor; via carboxylate" evidence="3">
    <location>
        <position position="415"/>
    </location>
</feature>